<name>A0ABU3LBS7_9FLAO</name>
<protein>
    <submittedName>
        <fullName evidence="3">HEAT repeat domain-containing protein</fullName>
    </submittedName>
</protein>
<sequence>MKCKDIQYQLADYLDKQLSKEENIAVEAHLEDCADCKKELQELEQLFTAISGEPKDQPSAKLRANFEQLLAEEKAALEPKVISIDRSTNWKSYLRVAASIFIVVSAFLLGRFADSEGKIDPNELRTAEVLAQFENQSASKRIQAVTTSEEEFTSKDTKIIEALIERLYFDKNTSVRLAAVEALSKFTSEEIVKTALIKSLETDKDPAIQIELIQILAKIQEKRALEPMKKLLENKDVPSYVKQELQSNLPNLL</sequence>
<evidence type="ECO:0000313" key="4">
    <source>
        <dbReference type="Proteomes" id="UP001257277"/>
    </source>
</evidence>
<dbReference type="Gene3D" id="1.10.10.1320">
    <property type="entry name" value="Anti-sigma factor, zinc-finger domain"/>
    <property type="match status" value="1"/>
</dbReference>
<gene>
    <name evidence="3" type="ORF">RQM59_02245</name>
</gene>
<evidence type="ECO:0000259" key="2">
    <source>
        <dbReference type="Pfam" id="PF13490"/>
    </source>
</evidence>
<keyword evidence="1" id="KW-0812">Transmembrane</keyword>
<evidence type="ECO:0000256" key="1">
    <source>
        <dbReference type="SAM" id="Phobius"/>
    </source>
</evidence>
<evidence type="ECO:0000313" key="3">
    <source>
        <dbReference type="EMBL" id="MDT7831179.1"/>
    </source>
</evidence>
<feature type="transmembrane region" description="Helical" evidence="1">
    <location>
        <begin position="93"/>
        <end position="113"/>
    </location>
</feature>
<dbReference type="InterPro" id="IPR027383">
    <property type="entry name" value="Znf_put"/>
</dbReference>
<dbReference type="SMART" id="SM00567">
    <property type="entry name" value="EZ_HEAT"/>
    <property type="match status" value="2"/>
</dbReference>
<dbReference type="InterPro" id="IPR011989">
    <property type="entry name" value="ARM-like"/>
</dbReference>
<dbReference type="Pfam" id="PF13646">
    <property type="entry name" value="HEAT_2"/>
    <property type="match status" value="1"/>
</dbReference>
<dbReference type="RefSeq" id="WP_349240431.1">
    <property type="nucleotide sequence ID" value="NZ_JAVTTO010000001.1"/>
</dbReference>
<keyword evidence="4" id="KW-1185">Reference proteome</keyword>
<dbReference type="InterPro" id="IPR041916">
    <property type="entry name" value="Anti_sigma_zinc_sf"/>
</dbReference>
<accession>A0ABU3LBS7</accession>
<keyword evidence="1" id="KW-0472">Membrane</keyword>
<keyword evidence="1" id="KW-1133">Transmembrane helix</keyword>
<dbReference type="EMBL" id="JAVTTO010000001">
    <property type="protein sequence ID" value="MDT7831179.1"/>
    <property type="molecule type" value="Genomic_DNA"/>
</dbReference>
<feature type="domain" description="Putative zinc-finger" evidence="2">
    <location>
        <begin position="3"/>
        <end position="36"/>
    </location>
</feature>
<dbReference type="Pfam" id="PF13490">
    <property type="entry name" value="zf-HC2"/>
    <property type="match status" value="1"/>
</dbReference>
<organism evidence="3 4">
    <name type="scientific">Asprobacillus argus</name>
    <dbReference type="NCBI Taxonomy" id="3076534"/>
    <lineage>
        <taxon>Bacteria</taxon>
        <taxon>Pseudomonadati</taxon>
        <taxon>Bacteroidota</taxon>
        <taxon>Flavobacteriia</taxon>
        <taxon>Flavobacteriales</taxon>
        <taxon>Flavobacteriaceae</taxon>
        <taxon>Asprobacillus</taxon>
    </lineage>
</organism>
<comment type="caution">
    <text evidence="3">The sequence shown here is derived from an EMBL/GenBank/DDBJ whole genome shotgun (WGS) entry which is preliminary data.</text>
</comment>
<dbReference type="Gene3D" id="1.25.10.10">
    <property type="entry name" value="Leucine-rich Repeat Variant"/>
    <property type="match status" value="1"/>
</dbReference>
<proteinExistence type="predicted"/>
<dbReference type="Proteomes" id="UP001257277">
    <property type="component" value="Unassembled WGS sequence"/>
</dbReference>
<dbReference type="InterPro" id="IPR004155">
    <property type="entry name" value="PBS_lyase_HEAT"/>
</dbReference>
<dbReference type="SUPFAM" id="SSF48371">
    <property type="entry name" value="ARM repeat"/>
    <property type="match status" value="1"/>
</dbReference>
<reference evidence="3 4" key="1">
    <citation type="submission" date="2023-09" db="EMBL/GenBank/DDBJ databases">
        <title>Novel taxa isolated from Blanes Bay.</title>
        <authorList>
            <person name="Rey-Velasco X."/>
            <person name="Lucena T."/>
        </authorList>
    </citation>
    <scope>NUCLEOTIDE SEQUENCE [LARGE SCALE GENOMIC DNA]</scope>
    <source>
        <strain evidence="3 4">S356</strain>
    </source>
</reference>
<dbReference type="InterPro" id="IPR016024">
    <property type="entry name" value="ARM-type_fold"/>
</dbReference>